<dbReference type="EMBL" id="NHNI01000002">
    <property type="protein sequence ID" value="OZY85063.1"/>
    <property type="molecule type" value="Genomic_DNA"/>
</dbReference>
<dbReference type="RefSeq" id="WP_078042804.1">
    <property type="nucleotide sequence ID" value="NZ_NHNI01000002.1"/>
</dbReference>
<keyword evidence="8" id="KW-0966">Cell projection</keyword>
<feature type="domain" description="Flagellar hook-associated protein 2 N-terminal" evidence="6">
    <location>
        <begin position="30"/>
        <end position="128"/>
    </location>
</feature>
<keyword evidence="8" id="KW-0282">Flagellum</keyword>
<name>A0A266Q5B1_9GAMM</name>
<dbReference type="Proteomes" id="UP000216101">
    <property type="component" value="Unassembled WGS sequence"/>
</dbReference>
<dbReference type="GO" id="GO:0071973">
    <property type="term" value="P:bacterial-type flagellum-dependent cell motility"/>
    <property type="evidence" value="ECO:0007669"/>
    <property type="project" value="TreeGrafter"/>
</dbReference>
<comment type="function">
    <text evidence="5">Required for morphogenesis and for the elongation of the flagellar filament by facilitating polymerization of the flagellin monomers at the tip of growing filament. Forms a capping structure, which prevents flagellin subunits (transported through the central channel of the flagellum) from leaking out without polymerization at the distal end.</text>
</comment>
<evidence type="ECO:0000256" key="5">
    <source>
        <dbReference type="RuleBase" id="RU362066"/>
    </source>
</evidence>
<keyword evidence="4 5" id="KW-0975">Bacterial flagellum</keyword>
<feature type="domain" description="Flagellar hook-associated protein 2 C-terminal" evidence="7">
    <location>
        <begin position="251"/>
        <end position="669"/>
    </location>
</feature>
<dbReference type="InterPro" id="IPR010809">
    <property type="entry name" value="FliD_C"/>
</dbReference>
<dbReference type="Pfam" id="PF07195">
    <property type="entry name" value="FliD_C"/>
    <property type="match status" value="1"/>
</dbReference>
<evidence type="ECO:0000256" key="2">
    <source>
        <dbReference type="ARBA" id="ARBA00011255"/>
    </source>
</evidence>
<evidence type="ECO:0000256" key="3">
    <source>
        <dbReference type="ARBA" id="ARBA00023054"/>
    </source>
</evidence>
<proteinExistence type="inferred from homology"/>
<evidence type="ECO:0000259" key="7">
    <source>
        <dbReference type="Pfam" id="PF07195"/>
    </source>
</evidence>
<dbReference type="PANTHER" id="PTHR30288:SF0">
    <property type="entry name" value="FLAGELLAR HOOK-ASSOCIATED PROTEIN 2"/>
    <property type="match status" value="1"/>
</dbReference>
<keyword evidence="8" id="KW-0969">Cilium</keyword>
<dbReference type="GO" id="GO:0007155">
    <property type="term" value="P:cell adhesion"/>
    <property type="evidence" value="ECO:0007669"/>
    <property type="project" value="InterPro"/>
</dbReference>
<keyword evidence="3" id="KW-0175">Coiled coil</keyword>
<protein>
    <recommendedName>
        <fullName evidence="5">Flagellar hook-associated protein 2</fullName>
        <shortName evidence="5">HAP2</shortName>
    </recommendedName>
    <alternativeName>
        <fullName evidence="5">Flagellar cap protein</fullName>
    </alternativeName>
</protein>
<comment type="subunit">
    <text evidence="2 5">Homopentamer.</text>
</comment>
<evidence type="ECO:0000259" key="6">
    <source>
        <dbReference type="Pfam" id="PF02465"/>
    </source>
</evidence>
<keyword evidence="5" id="KW-0964">Secreted</keyword>
<dbReference type="AlphaFoldDB" id="A0A266Q5B1"/>
<dbReference type="InterPro" id="IPR040026">
    <property type="entry name" value="FliD"/>
</dbReference>
<dbReference type="Pfam" id="PF02465">
    <property type="entry name" value="FliD_N"/>
    <property type="match status" value="1"/>
</dbReference>
<gene>
    <name evidence="8" type="ORF">CBP51_18130</name>
</gene>
<comment type="caution">
    <text evidence="8">The sequence shown here is derived from an EMBL/GenBank/DDBJ whole genome shotgun (WGS) entry which is preliminary data.</text>
</comment>
<accession>A0A266Q5B1</accession>
<dbReference type="GO" id="GO:0005576">
    <property type="term" value="C:extracellular region"/>
    <property type="evidence" value="ECO:0007669"/>
    <property type="project" value="UniProtKB-SubCell"/>
</dbReference>
<evidence type="ECO:0000313" key="9">
    <source>
        <dbReference type="Proteomes" id="UP000216101"/>
    </source>
</evidence>
<evidence type="ECO:0000256" key="4">
    <source>
        <dbReference type="ARBA" id="ARBA00023143"/>
    </source>
</evidence>
<comment type="similarity">
    <text evidence="1 5">Belongs to the FliD family.</text>
</comment>
<dbReference type="PANTHER" id="PTHR30288">
    <property type="entry name" value="FLAGELLAR CAP/ASSEMBLY PROTEIN FLID"/>
    <property type="match status" value="1"/>
</dbReference>
<keyword evidence="9" id="KW-1185">Reference proteome</keyword>
<comment type="subcellular location">
    <subcellularLocation>
        <location evidence="5">Secreted</location>
    </subcellularLocation>
    <subcellularLocation>
        <location evidence="5">Bacterial flagellum</location>
    </subcellularLocation>
</comment>
<sequence length="688" mass="71867">MVTSTSSTSNATSNNGSIGSSIIGALGSGSGIDSNKLADQLTEASKLVQSQKLTSKKTLLQTQISDYGLLRSSLAKLETAAAALGSADTFNAKALSVPDTKLLGITKLDSKAVAGSYQLKVLQTAQAQSLSSGSFSSTSSPVGKGTLVIRLGDWASDGSSFGVDSTKTGATITIDDTNNSLTGLRDAINKENFGVTATIVSDGGGYKLLLTASTGAKNEIEVVATEDSGSLGLAAFNFNETSKSLAQQQEGRDALISINGLQVSRESNHVTDVIDGLEFDLFASSSSETINLIISEDKSVAEKTIRDFVAAYNTFKAETELLVGYNPELEENGSLNKDPLAKNLMQNIRSALTSAVPGLTDGFANLSSLGIRTEIDGTLKIYEEEKTGFRAAIDENFDFVRDLFIPKASSSSPGIEVTKFTARSQPGSYEVVITQQPSKGTLTTTDPVDLAAIGSGTKDYSFSFQLNGVASNAISLPDGKQYTSGAELAADLQSLINLDANLKAAKASVSVAFEGGKLVFTSATYGATSTVNFTAVSADMLADFGLTNGAVVTSGTDVAGTIDGVEAFGSGNILLPAIGSKAEGLSMLVEPGTTSTTLKFTRGFAGGLSSLVNEFLKTSGLISEREKNIGKDIERVEKDEEALNRRSEAYRARLMAQFQAMEAIVRSLNTTGGFLDGLVDRLPFTSKN</sequence>
<dbReference type="GO" id="GO:0009421">
    <property type="term" value="C:bacterial-type flagellum filament cap"/>
    <property type="evidence" value="ECO:0007669"/>
    <property type="project" value="InterPro"/>
</dbReference>
<dbReference type="GO" id="GO:0009424">
    <property type="term" value="C:bacterial-type flagellum hook"/>
    <property type="evidence" value="ECO:0007669"/>
    <property type="project" value="UniProtKB-UniRule"/>
</dbReference>
<evidence type="ECO:0000256" key="1">
    <source>
        <dbReference type="ARBA" id="ARBA00009764"/>
    </source>
</evidence>
<dbReference type="InterPro" id="IPR003481">
    <property type="entry name" value="FliD_N"/>
</dbReference>
<evidence type="ECO:0000313" key="8">
    <source>
        <dbReference type="EMBL" id="OZY85063.1"/>
    </source>
</evidence>
<reference evidence="9" key="1">
    <citation type="submission" date="2017-05" db="EMBL/GenBank/DDBJ databases">
        <authorList>
            <person name="Barney B.M."/>
        </authorList>
    </citation>
    <scope>NUCLEOTIDE SEQUENCE [LARGE SCALE GENOMIC DNA]</scope>
    <source>
        <strain evidence="9">PSBB022</strain>
    </source>
</reference>
<organism evidence="8 9">
    <name type="scientific">Cellvibrio mixtus</name>
    <dbReference type="NCBI Taxonomy" id="39650"/>
    <lineage>
        <taxon>Bacteria</taxon>
        <taxon>Pseudomonadati</taxon>
        <taxon>Pseudomonadota</taxon>
        <taxon>Gammaproteobacteria</taxon>
        <taxon>Cellvibrionales</taxon>
        <taxon>Cellvibrionaceae</taxon>
        <taxon>Cellvibrio</taxon>
    </lineage>
</organism>